<dbReference type="InterPro" id="IPR045871">
    <property type="entry name" value="AHP1-5/YPD1"/>
</dbReference>
<evidence type="ECO:0000256" key="2">
    <source>
        <dbReference type="RuleBase" id="RU369004"/>
    </source>
</evidence>
<dbReference type="EMBL" id="PKPP01003815">
    <property type="protein sequence ID" value="PWA67550.1"/>
    <property type="molecule type" value="Genomic_DNA"/>
</dbReference>
<evidence type="ECO:0000256" key="1">
    <source>
        <dbReference type="ARBA" id="ARBA00023012"/>
    </source>
</evidence>
<comment type="function">
    <text evidence="2">Functions as a two-component phosphorelay mediators between cytokinin sensor histidine kinases and response regulators (B-type ARRs). Plays an important role in propagating cytokinin signal transduction.</text>
</comment>
<keyword evidence="2" id="KW-0932">Cytokinin signaling pathway</keyword>
<dbReference type="SUPFAM" id="SSF47226">
    <property type="entry name" value="Histidine-containing phosphotransfer domain, HPT domain"/>
    <property type="match status" value="1"/>
</dbReference>
<comment type="caution">
    <text evidence="3">The sequence shown here is derived from an EMBL/GenBank/DDBJ whole genome shotgun (WGS) entry which is preliminary data.</text>
</comment>
<comment type="domain">
    <text evidence="2">Histidine-containing phosphotransfer domain (HPt) contains an active histidine that mediates the phosphotransfer.</text>
</comment>
<dbReference type="Gene3D" id="1.20.120.160">
    <property type="entry name" value="HPT domain"/>
    <property type="match status" value="1"/>
</dbReference>
<name>A0A2U1N203_ARTAN</name>
<dbReference type="OrthoDB" id="1673781at2759"/>
<dbReference type="GO" id="GO:0009927">
    <property type="term" value="F:histidine phosphotransfer kinase activity"/>
    <property type="evidence" value="ECO:0007669"/>
    <property type="project" value="UniProtKB-UniRule"/>
</dbReference>
<dbReference type="GO" id="GO:0000160">
    <property type="term" value="P:phosphorelay signal transduction system"/>
    <property type="evidence" value="ECO:0007669"/>
    <property type="project" value="UniProtKB-UniRule"/>
</dbReference>
<sequence>MDFSKLDSLMHQFKSSSTSIGAKKVKTECIHFRSHCKARNAEGCKRTYQQVKKEYSTLKKKLETFFQTHKSETDGGGVAAAREMNAPAAVFEQGVGVVEVMGEQRRWASGEGGGFAVVVLGGAVWGRRVGLTCGFDLVKNGGGGVILNGVKWFGYWAGICELGHGV</sequence>
<protein>
    <recommendedName>
        <fullName evidence="2">Histidine-containing phosphotransfer protein</fullName>
    </recommendedName>
</protein>
<keyword evidence="1 2" id="KW-0902">Two-component regulatory system</keyword>
<reference evidence="3 4" key="1">
    <citation type="journal article" date="2018" name="Mol. Plant">
        <title>The genome of Artemisia annua provides insight into the evolution of Asteraceae family and artemisinin biosynthesis.</title>
        <authorList>
            <person name="Shen Q."/>
            <person name="Zhang L."/>
            <person name="Liao Z."/>
            <person name="Wang S."/>
            <person name="Yan T."/>
            <person name="Shi P."/>
            <person name="Liu M."/>
            <person name="Fu X."/>
            <person name="Pan Q."/>
            <person name="Wang Y."/>
            <person name="Lv Z."/>
            <person name="Lu X."/>
            <person name="Zhang F."/>
            <person name="Jiang W."/>
            <person name="Ma Y."/>
            <person name="Chen M."/>
            <person name="Hao X."/>
            <person name="Li L."/>
            <person name="Tang Y."/>
            <person name="Lv G."/>
            <person name="Zhou Y."/>
            <person name="Sun X."/>
            <person name="Brodelius P.E."/>
            <person name="Rose J.K.C."/>
            <person name="Tang K."/>
        </authorList>
    </citation>
    <scope>NUCLEOTIDE SEQUENCE [LARGE SCALE GENOMIC DNA]</scope>
    <source>
        <strain evidence="4">cv. Huhao1</strain>
        <tissue evidence="3">Leaf</tissue>
    </source>
</reference>
<accession>A0A2U1N203</accession>
<dbReference type="PANTHER" id="PTHR28242">
    <property type="entry name" value="PHOSPHORELAY INTERMEDIATE PROTEIN YPD1"/>
    <property type="match status" value="1"/>
</dbReference>
<dbReference type="PANTHER" id="PTHR28242:SF43">
    <property type="entry name" value="HISTIDINE-CONTAINING PHOSPHOTRANSFER PROTEIN 4"/>
    <property type="match status" value="1"/>
</dbReference>
<dbReference type="GO" id="GO:0043424">
    <property type="term" value="F:protein histidine kinase binding"/>
    <property type="evidence" value="ECO:0007669"/>
    <property type="project" value="UniProtKB-UniRule"/>
</dbReference>
<dbReference type="GO" id="GO:0009736">
    <property type="term" value="P:cytokinin-activated signaling pathway"/>
    <property type="evidence" value="ECO:0007669"/>
    <property type="project" value="UniProtKB-KW"/>
</dbReference>
<evidence type="ECO:0000313" key="4">
    <source>
        <dbReference type="Proteomes" id="UP000245207"/>
    </source>
</evidence>
<proteinExistence type="predicted"/>
<dbReference type="GO" id="GO:0005634">
    <property type="term" value="C:nucleus"/>
    <property type="evidence" value="ECO:0007669"/>
    <property type="project" value="UniProtKB-SubCell"/>
</dbReference>
<organism evidence="3 4">
    <name type="scientific">Artemisia annua</name>
    <name type="common">Sweet wormwood</name>
    <dbReference type="NCBI Taxonomy" id="35608"/>
    <lineage>
        <taxon>Eukaryota</taxon>
        <taxon>Viridiplantae</taxon>
        <taxon>Streptophyta</taxon>
        <taxon>Embryophyta</taxon>
        <taxon>Tracheophyta</taxon>
        <taxon>Spermatophyta</taxon>
        <taxon>Magnoliopsida</taxon>
        <taxon>eudicotyledons</taxon>
        <taxon>Gunneridae</taxon>
        <taxon>Pentapetalae</taxon>
        <taxon>asterids</taxon>
        <taxon>campanulids</taxon>
        <taxon>Asterales</taxon>
        <taxon>Asteraceae</taxon>
        <taxon>Asteroideae</taxon>
        <taxon>Anthemideae</taxon>
        <taxon>Artemisiinae</taxon>
        <taxon>Artemisia</taxon>
    </lineage>
</organism>
<dbReference type="Proteomes" id="UP000245207">
    <property type="component" value="Unassembled WGS sequence"/>
</dbReference>
<keyword evidence="4" id="KW-1185">Reference proteome</keyword>
<evidence type="ECO:0000313" key="3">
    <source>
        <dbReference type="EMBL" id="PWA67550.1"/>
    </source>
</evidence>
<comment type="subcellular location">
    <subcellularLocation>
        <location evidence="2">Cytoplasm</location>
        <location evidence="2">Cytosol</location>
    </subcellularLocation>
    <subcellularLocation>
        <location evidence="2">Nucleus</location>
    </subcellularLocation>
</comment>
<dbReference type="GO" id="GO:0005829">
    <property type="term" value="C:cytosol"/>
    <property type="evidence" value="ECO:0007669"/>
    <property type="project" value="UniProtKB-SubCell"/>
</dbReference>
<dbReference type="AlphaFoldDB" id="A0A2U1N203"/>
<gene>
    <name evidence="3" type="ORF">CTI12_AA319340</name>
</gene>
<dbReference type="STRING" id="35608.A0A2U1N203"/>
<dbReference type="InterPro" id="IPR036641">
    <property type="entry name" value="HPT_dom_sf"/>
</dbReference>